<dbReference type="Proteomes" id="UP000629619">
    <property type="component" value="Unassembled WGS sequence"/>
</dbReference>
<evidence type="ECO:0000313" key="1">
    <source>
        <dbReference type="EMBL" id="GIF08646.1"/>
    </source>
</evidence>
<accession>A0A919TMS1</accession>
<evidence type="ECO:0000313" key="2">
    <source>
        <dbReference type="Proteomes" id="UP000629619"/>
    </source>
</evidence>
<comment type="caution">
    <text evidence="1">The sequence shown here is derived from an EMBL/GenBank/DDBJ whole genome shotgun (WGS) entry which is preliminary data.</text>
</comment>
<dbReference type="AlphaFoldDB" id="A0A919TMS1"/>
<reference evidence="1" key="1">
    <citation type="submission" date="2021-01" db="EMBL/GenBank/DDBJ databases">
        <title>Whole genome shotgun sequence of Actinoplanes siamensis NBRC 109076.</title>
        <authorList>
            <person name="Komaki H."/>
            <person name="Tamura T."/>
        </authorList>
    </citation>
    <scope>NUCLEOTIDE SEQUENCE</scope>
    <source>
        <strain evidence="1">NBRC 109076</strain>
    </source>
</reference>
<proteinExistence type="predicted"/>
<protein>
    <submittedName>
        <fullName evidence="1">Uncharacterized protein</fullName>
    </submittedName>
</protein>
<keyword evidence="2" id="KW-1185">Reference proteome</keyword>
<organism evidence="1 2">
    <name type="scientific">Actinoplanes siamensis</name>
    <dbReference type="NCBI Taxonomy" id="1223317"/>
    <lineage>
        <taxon>Bacteria</taxon>
        <taxon>Bacillati</taxon>
        <taxon>Actinomycetota</taxon>
        <taxon>Actinomycetes</taxon>
        <taxon>Micromonosporales</taxon>
        <taxon>Micromonosporaceae</taxon>
        <taxon>Actinoplanes</taxon>
    </lineage>
</organism>
<gene>
    <name evidence="1" type="ORF">Asi03nite_61840</name>
</gene>
<dbReference type="RefSeq" id="WP_203683996.1">
    <property type="nucleotide sequence ID" value="NZ_BOMW01000066.1"/>
</dbReference>
<sequence length="219" mass="22717">MPNTANLSLPYPSLSSAPNVPQDIQNLAAALDAKVGGVILCTSATRPTGRHGAVIYETDTRTFRLYDGTNWLRLSMVNESTSGRVNEPTDITGISSTSPTAGTPVCGLSFTAPPSGAVYVTVGGRIESSSGGNETRLGFEIRAGNAIGSGTVTLGPDFTRALTVGTAVNTSQPAVLNASLRYPVDLTPGTVYNVRTMHWVTGASNGAVIHRTLIVEPAL</sequence>
<name>A0A919TMS1_9ACTN</name>
<dbReference type="EMBL" id="BOMW01000066">
    <property type="protein sequence ID" value="GIF08646.1"/>
    <property type="molecule type" value="Genomic_DNA"/>
</dbReference>